<evidence type="ECO:0000259" key="2">
    <source>
        <dbReference type="Pfam" id="PF09992"/>
    </source>
</evidence>
<dbReference type="Pfam" id="PF09992">
    <property type="entry name" value="NAGPA"/>
    <property type="match status" value="1"/>
</dbReference>
<feature type="region of interest" description="Disordered" evidence="1">
    <location>
        <begin position="267"/>
        <end position="335"/>
    </location>
</feature>
<gene>
    <name evidence="3" type="ORF">GCM10010334_18960</name>
</gene>
<dbReference type="PANTHER" id="PTHR40446:SF2">
    <property type="entry name" value="N-ACETYLGLUCOSAMINE-1-PHOSPHODIESTER ALPHA-N-ACETYLGLUCOSAMINIDASE"/>
    <property type="match status" value="1"/>
</dbReference>
<accession>A0A919C8Y1</accession>
<comment type="caution">
    <text evidence="3">The sequence shown here is derived from an EMBL/GenBank/DDBJ whole genome shotgun (WGS) entry which is preliminary data.</text>
</comment>
<dbReference type="AlphaFoldDB" id="A0A919C8Y1"/>
<protein>
    <recommendedName>
        <fullName evidence="2">Phosphodiester glycosidase domain-containing protein</fullName>
    </recommendedName>
</protein>
<reference evidence="3" key="1">
    <citation type="journal article" date="2014" name="Int. J. Syst. Evol. Microbiol.">
        <title>Complete genome sequence of Corynebacterium casei LMG S-19264T (=DSM 44701T), isolated from a smear-ripened cheese.</title>
        <authorList>
            <consortium name="US DOE Joint Genome Institute (JGI-PGF)"/>
            <person name="Walter F."/>
            <person name="Albersmeier A."/>
            <person name="Kalinowski J."/>
            <person name="Ruckert C."/>
        </authorList>
    </citation>
    <scope>NUCLEOTIDE SEQUENCE</scope>
    <source>
        <strain evidence="3">JCM 4637</strain>
    </source>
</reference>
<evidence type="ECO:0000313" key="4">
    <source>
        <dbReference type="Proteomes" id="UP000638353"/>
    </source>
</evidence>
<organism evidence="3 4">
    <name type="scientific">Streptomyces finlayi</name>
    <dbReference type="NCBI Taxonomy" id="67296"/>
    <lineage>
        <taxon>Bacteria</taxon>
        <taxon>Bacillati</taxon>
        <taxon>Actinomycetota</taxon>
        <taxon>Actinomycetes</taxon>
        <taxon>Kitasatosporales</taxon>
        <taxon>Streptomycetaceae</taxon>
        <taxon>Streptomyces</taxon>
    </lineage>
</organism>
<feature type="domain" description="Phosphodiester glycosidase" evidence="2">
    <location>
        <begin position="317"/>
        <end position="502"/>
    </location>
</feature>
<dbReference type="GO" id="GO:0042834">
    <property type="term" value="F:peptidoglycan binding"/>
    <property type="evidence" value="ECO:0007669"/>
    <property type="project" value="InterPro"/>
</dbReference>
<name>A0A919C8Y1_9ACTN</name>
<proteinExistence type="predicted"/>
<dbReference type="PANTHER" id="PTHR40446">
    <property type="entry name" value="N-ACETYLGLUCOSAMINE-1-PHOSPHODIESTER ALPHA-N-ACETYLGLUCOSAMINIDASE"/>
    <property type="match status" value="1"/>
</dbReference>
<dbReference type="InterPro" id="IPR018711">
    <property type="entry name" value="NAGPA"/>
</dbReference>
<evidence type="ECO:0000256" key="1">
    <source>
        <dbReference type="SAM" id="MobiDB-lite"/>
    </source>
</evidence>
<evidence type="ECO:0000313" key="3">
    <source>
        <dbReference type="EMBL" id="GHC87248.1"/>
    </source>
</evidence>
<dbReference type="Proteomes" id="UP000638353">
    <property type="component" value="Unassembled WGS sequence"/>
</dbReference>
<reference evidence="3" key="2">
    <citation type="submission" date="2020-09" db="EMBL/GenBank/DDBJ databases">
        <authorList>
            <person name="Sun Q."/>
            <person name="Ohkuma M."/>
        </authorList>
    </citation>
    <scope>NUCLEOTIDE SEQUENCE</scope>
    <source>
        <strain evidence="3">JCM 4637</strain>
    </source>
</reference>
<dbReference type="EMBL" id="BMVC01000003">
    <property type="protein sequence ID" value="GHC87248.1"/>
    <property type="molecule type" value="Genomic_DNA"/>
</dbReference>
<dbReference type="RefSeq" id="WP_189823059.1">
    <property type="nucleotide sequence ID" value="NZ_BMVC01000003.1"/>
</dbReference>
<dbReference type="Gene3D" id="3.30.70.1070">
    <property type="entry name" value="Sporulation related repeat"/>
    <property type="match status" value="1"/>
</dbReference>
<feature type="compositionally biased region" description="Gly residues" evidence="1">
    <location>
        <begin position="295"/>
        <end position="306"/>
    </location>
</feature>
<dbReference type="InterPro" id="IPR036680">
    <property type="entry name" value="SPOR-like_sf"/>
</dbReference>
<sequence>MAASRRGFLGAALGGVPALALLRGDGARRPGRLGDLPLGSPGTRTEVRRHRRLAPGVDYWRLAHGYAAGHWTVGVRTSGEVSPDRADAAELRAALDRRGFDSYVKDLCVPATQDAPGGVVGHAVQSGRLDRKADAQALRRRLTAAGFRALLTHTDALGGPSEGPWDIHVLHLARDSGLSVRPVPGLRAPEPETVRATAERTSATAAVNGMFFRPMTGPGARGVEPRGLYVSDHRLLHDAPVGGTALVRAGGHRAYEVTELRTRTTVTAPSGAQHPVSGVNSSPGRGGDLTLLTPGPGGRPLGGDGPNGISVGLGPQGQVLSRHHGPAPRIPEGGALLRGSGGAAQWLVDHARPGRDLTVATSLLDTRAGTVRSGIQWAVGGRPALVRSGEVYLNPAANGLAPAGGPVPVPVLLRREPRTAVGITQDGGLLIVVTDGRAPRTSVGATLHETAAVMRALGAVEAVNLDGGGSSTMLVQGETVNRPRAEWGGRVVERPVANALVIGR</sequence>